<evidence type="ECO:0000313" key="2">
    <source>
        <dbReference type="EMBL" id="SFQ99617.1"/>
    </source>
</evidence>
<dbReference type="AlphaFoldDB" id="A0A1I6D2U5"/>
<keyword evidence="2" id="KW-0255">Endonuclease</keyword>
<dbReference type="GO" id="GO:0004527">
    <property type="term" value="F:exonuclease activity"/>
    <property type="evidence" value="ECO:0007669"/>
    <property type="project" value="UniProtKB-KW"/>
</dbReference>
<dbReference type="Pfam" id="PF03372">
    <property type="entry name" value="Exo_endo_phos"/>
    <property type="match status" value="1"/>
</dbReference>
<proteinExistence type="predicted"/>
<keyword evidence="2" id="KW-0378">Hydrolase</keyword>
<sequence length="323" mass="36285">MPPFPRPPEFPYDTATEIAALRRWRDTKPGRSIPPRGAGNLLLASWNIANLGDPGQPRDARDLALMAEMISWFDLVAIQEVKRDAGPLQALRAMLPESYRAVFTDWAGNNERLAYLYDSAVVERLELAGEIAVAPASQRYVRLPGIEAKFRGFDRNPFAVGFAREGLRLTVVNAHLYFGSDSTRHKNRRALENYAVARWADLNRKSADAYTRNVIVIGDLNMPKAEPDDPIYAALTKRGLFLPIHQTRIGTTIAGDAHYDQIAFFPGQSATRFRTSGVFDFDGAVFAELWQAEGERPFDAFVRYHLSDHRLLWAQFDCAEEAG</sequence>
<dbReference type="OrthoDB" id="5500612at2"/>
<keyword evidence="2" id="KW-0540">Nuclease</keyword>
<name>A0A1I6D2U5_9RHOB</name>
<feature type="domain" description="Endonuclease/exonuclease/phosphatase" evidence="1">
    <location>
        <begin position="44"/>
        <end position="257"/>
    </location>
</feature>
<dbReference type="CDD" id="cd10283">
    <property type="entry name" value="MnuA_DNase1-like"/>
    <property type="match status" value="1"/>
</dbReference>
<dbReference type="Gene3D" id="3.60.10.10">
    <property type="entry name" value="Endonuclease/exonuclease/phosphatase"/>
    <property type="match status" value="1"/>
</dbReference>
<dbReference type="Proteomes" id="UP000199302">
    <property type="component" value="Unassembled WGS sequence"/>
</dbReference>
<dbReference type="STRING" id="871652.SAMN04515673_1024"/>
<dbReference type="InterPro" id="IPR005135">
    <property type="entry name" value="Endo/exonuclease/phosphatase"/>
</dbReference>
<evidence type="ECO:0000313" key="3">
    <source>
        <dbReference type="Proteomes" id="UP000199302"/>
    </source>
</evidence>
<reference evidence="2 3" key="1">
    <citation type="submission" date="2016-10" db="EMBL/GenBank/DDBJ databases">
        <authorList>
            <person name="de Groot N.N."/>
        </authorList>
    </citation>
    <scope>NUCLEOTIDE SEQUENCE [LARGE SCALE GENOMIC DNA]</scope>
    <source>
        <strain evidence="3">KMM 9023,NRIC 0796,JCM 17311,KCTC 23692</strain>
    </source>
</reference>
<dbReference type="EMBL" id="FOYI01000002">
    <property type="protein sequence ID" value="SFQ99617.1"/>
    <property type="molecule type" value="Genomic_DNA"/>
</dbReference>
<keyword evidence="2" id="KW-0269">Exonuclease</keyword>
<protein>
    <submittedName>
        <fullName evidence="2">Endonuclease/Exonuclease/phosphatase family protein</fullName>
    </submittedName>
</protein>
<accession>A0A1I6D2U5</accession>
<dbReference type="GO" id="GO:0004519">
    <property type="term" value="F:endonuclease activity"/>
    <property type="evidence" value="ECO:0007669"/>
    <property type="project" value="UniProtKB-KW"/>
</dbReference>
<evidence type="ECO:0000259" key="1">
    <source>
        <dbReference type="Pfam" id="PF03372"/>
    </source>
</evidence>
<gene>
    <name evidence="2" type="ORF">SAMN04515673_1024</name>
</gene>
<dbReference type="RefSeq" id="WP_092076510.1">
    <property type="nucleotide sequence ID" value="NZ_FOYI01000002.1"/>
</dbReference>
<dbReference type="SUPFAM" id="SSF56219">
    <property type="entry name" value="DNase I-like"/>
    <property type="match status" value="1"/>
</dbReference>
<dbReference type="InterPro" id="IPR036691">
    <property type="entry name" value="Endo/exonu/phosph_ase_sf"/>
</dbReference>
<keyword evidence="3" id="KW-1185">Reference proteome</keyword>
<organism evidence="2 3">
    <name type="scientific">Poseidonocella sedimentorum</name>
    <dbReference type="NCBI Taxonomy" id="871652"/>
    <lineage>
        <taxon>Bacteria</taxon>
        <taxon>Pseudomonadati</taxon>
        <taxon>Pseudomonadota</taxon>
        <taxon>Alphaproteobacteria</taxon>
        <taxon>Rhodobacterales</taxon>
        <taxon>Roseobacteraceae</taxon>
        <taxon>Poseidonocella</taxon>
    </lineage>
</organism>